<feature type="non-terminal residue" evidence="1">
    <location>
        <position position="86"/>
    </location>
</feature>
<reference evidence="1" key="1">
    <citation type="journal article" date="2014" name="Front. Microbiol.">
        <title>High frequency of phylogenetically diverse reductive dehalogenase-homologous genes in deep subseafloor sedimentary metagenomes.</title>
        <authorList>
            <person name="Kawai M."/>
            <person name="Futagami T."/>
            <person name="Toyoda A."/>
            <person name="Takaki Y."/>
            <person name="Nishi S."/>
            <person name="Hori S."/>
            <person name="Arai W."/>
            <person name="Tsubouchi T."/>
            <person name="Morono Y."/>
            <person name="Uchiyama I."/>
            <person name="Ito T."/>
            <person name="Fujiyama A."/>
            <person name="Inagaki F."/>
            <person name="Takami H."/>
        </authorList>
    </citation>
    <scope>NUCLEOTIDE SEQUENCE</scope>
    <source>
        <strain evidence="1">Expedition CK06-06</strain>
    </source>
</reference>
<proteinExistence type="predicted"/>
<evidence type="ECO:0000313" key="1">
    <source>
        <dbReference type="EMBL" id="GAI54049.1"/>
    </source>
</evidence>
<dbReference type="EMBL" id="BARV01036449">
    <property type="protein sequence ID" value="GAI54049.1"/>
    <property type="molecule type" value="Genomic_DNA"/>
</dbReference>
<protein>
    <submittedName>
        <fullName evidence="1">Uncharacterized protein</fullName>
    </submittedName>
</protein>
<sequence>MSKLKGFFDEIAKAWYALVGEPTSREQEKSAAFVAQYWKNYLELSPEEQADVWHSLSGMETTADSKEKTKAWIVKTRTSLIASDAP</sequence>
<dbReference type="AlphaFoldDB" id="X1REP3"/>
<comment type="caution">
    <text evidence="1">The sequence shown here is derived from an EMBL/GenBank/DDBJ whole genome shotgun (WGS) entry which is preliminary data.</text>
</comment>
<gene>
    <name evidence="1" type="ORF">S06H3_56637</name>
</gene>
<name>X1REP3_9ZZZZ</name>
<accession>X1REP3</accession>
<organism evidence="1">
    <name type="scientific">marine sediment metagenome</name>
    <dbReference type="NCBI Taxonomy" id="412755"/>
    <lineage>
        <taxon>unclassified sequences</taxon>
        <taxon>metagenomes</taxon>
        <taxon>ecological metagenomes</taxon>
    </lineage>
</organism>